<evidence type="ECO:0000256" key="1">
    <source>
        <dbReference type="ARBA" id="ARBA00022553"/>
    </source>
</evidence>
<dbReference type="InterPro" id="IPR032834">
    <property type="entry name" value="NatK-like_C"/>
</dbReference>
<keyword evidence="2" id="KW-0808">Transferase</keyword>
<sequence length="451" mass="51385">MNNFSIFGSWFEFIFYFCGLNGCLALLEIGFFSRFIKQKLDWYYYLLYLVIMYFIYAVEIQLKVPFTVATVLETVLLMGFGYLVLKCPPVISAVTTVLTITIMQVVNGIFQSLSSILCTHASHNGKVVAVILIINSLLAMVAVLLTYKYVLKYFYIKNTLINRYILILLLPVLFILLVVQHIFMNYGNMVILNSNGERIFPEINDLEMLLIQIAAFFCLMAVLFAYSKLCEGFELKIQNALLEQQLGMQENYRQEMQTRYEQTRSFRHDLKNHWMVMKGLIKMGEIEKAWEYLNKLEITSDLFSYPCQTGNPIIDMLLSNKLGGAVQSGIQADCDVKIPPGGKIDEMDLSVVFSNAVDNAIKACHSMKESNEKYIALSAAQKGSFFMIEVENSQNKEDGFPKGSGIGLKNIKAVAEKYSGTISVEDNFQSFKLNVLFIIPQHWDNISQQTH</sequence>
<dbReference type="SUPFAM" id="SSF55890">
    <property type="entry name" value="Sporulation response regulatory protein Spo0B"/>
    <property type="match status" value="1"/>
</dbReference>
<protein>
    <submittedName>
        <fullName evidence="6">GHKL domain-containing protein</fullName>
    </submittedName>
</protein>
<feature type="transmembrane region" description="Helical" evidence="4">
    <location>
        <begin position="64"/>
        <end position="85"/>
    </location>
</feature>
<evidence type="ECO:0000256" key="3">
    <source>
        <dbReference type="ARBA" id="ARBA00022777"/>
    </source>
</evidence>
<dbReference type="CDD" id="cd16935">
    <property type="entry name" value="HATPase_AgrC-ComD-like"/>
    <property type="match status" value="1"/>
</dbReference>
<keyword evidence="7" id="KW-1185">Reference proteome</keyword>
<accession>A0A6P1MDB6</accession>
<proteinExistence type="predicted"/>
<dbReference type="RefSeq" id="WP_162362408.1">
    <property type="nucleotide sequence ID" value="NZ_CP047591.1"/>
</dbReference>
<name>A0A6P1MDB6_9FIRM</name>
<keyword evidence="4" id="KW-0472">Membrane</keyword>
<evidence type="ECO:0000256" key="4">
    <source>
        <dbReference type="SAM" id="Phobius"/>
    </source>
</evidence>
<keyword evidence="4" id="KW-1133">Transmembrane helix</keyword>
<evidence type="ECO:0000313" key="7">
    <source>
        <dbReference type="Proteomes" id="UP000463883"/>
    </source>
</evidence>
<feature type="domain" description="Sensor histidine kinase NatK-like C-terminal" evidence="5">
    <location>
        <begin position="347"/>
        <end position="437"/>
    </location>
</feature>
<dbReference type="SUPFAM" id="SSF55874">
    <property type="entry name" value="ATPase domain of HSP90 chaperone/DNA topoisomerase II/histidine kinase"/>
    <property type="match status" value="1"/>
</dbReference>
<dbReference type="PANTHER" id="PTHR40448:SF1">
    <property type="entry name" value="TWO-COMPONENT SENSOR HISTIDINE KINASE"/>
    <property type="match status" value="1"/>
</dbReference>
<dbReference type="AlphaFoldDB" id="A0A6P1MDB6"/>
<feature type="transmembrane region" description="Helical" evidence="4">
    <location>
        <begin position="206"/>
        <end position="226"/>
    </location>
</feature>
<dbReference type="PANTHER" id="PTHR40448">
    <property type="entry name" value="TWO-COMPONENT SENSOR HISTIDINE KINASE"/>
    <property type="match status" value="1"/>
</dbReference>
<dbReference type="Proteomes" id="UP000463883">
    <property type="component" value="Chromosome"/>
</dbReference>
<feature type="transmembrane region" description="Helical" evidence="4">
    <location>
        <begin position="42"/>
        <end position="58"/>
    </location>
</feature>
<dbReference type="Pfam" id="PF14501">
    <property type="entry name" value="HATPase_c_5"/>
    <property type="match status" value="1"/>
</dbReference>
<dbReference type="KEGG" id="amic:Ami3637_09730"/>
<feature type="transmembrane region" description="Helical" evidence="4">
    <location>
        <begin position="13"/>
        <end position="35"/>
    </location>
</feature>
<organism evidence="6 7">
    <name type="scientific">Aminipila terrae</name>
    <dbReference type="NCBI Taxonomy" id="2697030"/>
    <lineage>
        <taxon>Bacteria</taxon>
        <taxon>Bacillati</taxon>
        <taxon>Bacillota</taxon>
        <taxon>Clostridia</taxon>
        <taxon>Peptostreptococcales</taxon>
        <taxon>Anaerovoracaceae</taxon>
        <taxon>Aminipila</taxon>
    </lineage>
</organism>
<dbReference type="Gene3D" id="1.10.287.130">
    <property type="match status" value="1"/>
</dbReference>
<dbReference type="InterPro" id="IPR016120">
    <property type="entry name" value="Sig_transdc_His_kin_SpoOB"/>
</dbReference>
<keyword evidence="3" id="KW-0418">Kinase</keyword>
<gene>
    <name evidence="6" type="ORF">Ami3637_09730</name>
</gene>
<evidence type="ECO:0000259" key="5">
    <source>
        <dbReference type="Pfam" id="PF14501"/>
    </source>
</evidence>
<evidence type="ECO:0000313" key="6">
    <source>
        <dbReference type="EMBL" id="QHI72640.1"/>
    </source>
</evidence>
<dbReference type="EMBL" id="CP047591">
    <property type="protein sequence ID" value="QHI72640.1"/>
    <property type="molecule type" value="Genomic_DNA"/>
</dbReference>
<evidence type="ECO:0000256" key="2">
    <source>
        <dbReference type="ARBA" id="ARBA00022679"/>
    </source>
</evidence>
<keyword evidence="4" id="KW-0812">Transmembrane</keyword>
<dbReference type="Gene3D" id="3.30.565.10">
    <property type="entry name" value="Histidine kinase-like ATPase, C-terminal domain"/>
    <property type="match status" value="1"/>
</dbReference>
<dbReference type="GO" id="GO:0042802">
    <property type="term" value="F:identical protein binding"/>
    <property type="evidence" value="ECO:0007669"/>
    <property type="project" value="TreeGrafter"/>
</dbReference>
<dbReference type="GO" id="GO:0000155">
    <property type="term" value="F:phosphorelay sensor kinase activity"/>
    <property type="evidence" value="ECO:0007669"/>
    <property type="project" value="InterPro"/>
</dbReference>
<keyword evidence="1" id="KW-0597">Phosphoprotein</keyword>
<dbReference type="InterPro" id="IPR036890">
    <property type="entry name" value="HATPase_C_sf"/>
</dbReference>
<feature type="transmembrane region" description="Helical" evidence="4">
    <location>
        <begin position="90"/>
        <end position="110"/>
    </location>
</feature>
<feature type="transmembrane region" description="Helical" evidence="4">
    <location>
        <begin position="163"/>
        <end position="186"/>
    </location>
</feature>
<reference evidence="6 7" key="1">
    <citation type="submission" date="2020-01" db="EMBL/GenBank/DDBJ databases">
        <title>Genomic analysis of Aminipila sp. CBA3637.</title>
        <authorList>
            <person name="Kim Y.B."/>
            <person name="Roh S.W."/>
        </authorList>
    </citation>
    <scope>NUCLEOTIDE SEQUENCE [LARGE SCALE GENOMIC DNA]</scope>
    <source>
        <strain evidence="6 7">CBA3637</strain>
    </source>
</reference>
<feature type="transmembrane region" description="Helical" evidence="4">
    <location>
        <begin position="130"/>
        <end position="151"/>
    </location>
</feature>